<dbReference type="PANTHER" id="PTHR15180">
    <property type="entry name" value="GENERAL TRANSCRIPTION FACTOR 3C POLYPEPTIDE 1"/>
    <property type="match status" value="1"/>
</dbReference>
<feature type="compositionally biased region" description="Basic residues" evidence="6">
    <location>
        <begin position="768"/>
        <end position="779"/>
    </location>
</feature>
<dbReference type="PANTHER" id="PTHR15180:SF1">
    <property type="entry name" value="GENERAL TRANSCRIPTION FACTOR 3C POLYPEPTIDE 1"/>
    <property type="match status" value="1"/>
</dbReference>
<dbReference type="CDD" id="cd16169">
    <property type="entry name" value="Tau138_eWH"/>
    <property type="match status" value="1"/>
</dbReference>
<dbReference type="Pfam" id="PF04182">
    <property type="entry name" value="B-block_TFIIIC"/>
    <property type="match status" value="1"/>
</dbReference>
<dbReference type="SUPFAM" id="SSF46785">
    <property type="entry name" value="Winged helix' DNA-binding domain"/>
    <property type="match status" value="1"/>
</dbReference>
<dbReference type="EMBL" id="JAQIZZ010000008">
    <property type="protein sequence ID" value="KAJ5525151.1"/>
    <property type="molecule type" value="Genomic_DNA"/>
</dbReference>
<feature type="region of interest" description="Disordered" evidence="6">
    <location>
        <begin position="867"/>
        <end position="886"/>
    </location>
</feature>
<feature type="compositionally biased region" description="Basic residues" evidence="6">
    <location>
        <begin position="659"/>
        <end position="674"/>
    </location>
</feature>
<feature type="region of interest" description="Disordered" evidence="6">
    <location>
        <begin position="654"/>
        <end position="677"/>
    </location>
</feature>
<feature type="domain" description="B-block binding subunit of TFIIIC" evidence="7">
    <location>
        <begin position="143"/>
        <end position="210"/>
    </location>
</feature>
<sequence length="1806" mass="203325">MAPSLQELIAFLLNEVALCGNQGATLLDVLNYIDIFYRNSPQNESERRQLVDRRFQSKVWSWLTRNPEVSVGLSNKWNHLSLDEIEKLDLPARNSQNAVEGETENDRENSASSAASKVRIFVSKQRTWYAVAGHEPDDNKLPASEFLLLSIIATRKSEGIPQTELVKISGQDKRSVPKRTDALAAKGYIEKRAVHVKAARTSLLTLRRFINVPTAQPSSETTTEAKPMIDFDDFTKQLFDALRENDNTITRNDLKKVLGFEDLWRSRILSRTVRKYEKIGVLKRVRVKSQYNLMHPCIMLMREPTPKDFEKFFEFSRHGFKRNEDNPADLDEDVDLEADASEQNMADSGEGDSQVKDERVVASGRIVPIWTPDRVLSNQLFDIIDKAGTSGITNDLINRTCFGIFYKRPSENMVHRLTDCWQISQPPHLRHLALVRDSDVHKTIIHYVHYSARNFATKVIEGTAFWEAVQFPVKNHKSLKTELPRVDAPAELDQYGLPYNNIPVGMMKNGNASLFEGLASCKPADYSLTRKDPMSVLQADGSYRVQPGHSVPLEGLQRSGVKLNNGKGRPRGRPSKATSKRIKRESSVVSVPDDSDIVMEDNPPVPLHWDKSQSQKKREKYLGMSKKERFEAMGWDETWTEYNALVMEKPTPGIYVTPHGKRRPAGKKQGRPKTSRIAIFKSPRLSTLPWFCKDDDDSDYGETGAGVAMTPTAAATPRLMTEEPASRQLSETMESTPSRPRKGKRAHPIADPSDSLAPSEGATTAKGPRGRPRKQARIRGPRDDSQADQVASKSPGPSNGQTTIDLTPADANATNLSNGVAATSQSQSDIRPPESTNTTETTMGPPPTRMVTPKPQTSTVHLIPMHGTPVSEKSETPKVHGSANRGGSIPFLRRRIVMDIVEKAGGAYPGGGELWYPFTTAWMKMNHKEKPDMRTVKTTIKYLVDAGQLQQLTFSGRDGRGTMVTKTILRKPEMSPDDPLIKDLQVQLLARDRNPKNSFSPHIETSQTISRNGGSFGPNGAGGQKFRRFSLPTVSDATVHLHSKPASVLIQEKKRRVAVHKKLMRRMLNEEESDTDSEDDLELYEGNFDPRFQVHRLMRFPPQLDQGSENNGTYIYRPMTGGDMVPTMSMFRIRNHPFGKTRRLPRIISSMEAMKMLMNPGQILHGSTHTFATGSIKRSWGGGKHATFADTRVSRNFNFADAIQELTSLAHQSDDWIGPMGPSTTQARRFASRMDKILEWELENDGLADSKLDDHLFITHTVDKGFIESPINGPICFEMDQPVRSAKSRKLRMLTRGFYARRQRRRKLELGQANGPSLDRNGKNGQGHFPPRRRTFKPLPEGVIRRYMVAITAVRTLAGGLEGKIVDWDLVPLAFPNSDPEFVLHHGKSILGRNRTEIHKMQRDFQERYLQAYEKKQVPPIDYNNLAGYNWPAVVEWASIELDFSTSEKAPTLPATREQFDSMFELREEPVTTAEEAHVTTGSLTVANKKRLLSRVPFVVEQPRVATPITPRPEVQKLEIAKTWVRANIMTPTDRYNAAAATETLAPFGESLLASATQSLMTDRIICNANRGRVTPGRNYMPHDVFLQTMERRRAIDSDQLARAAEFKMKVLDPALKTEGAFKINYHAGDGDALAVDELFAHGQVELIPLNLIRDKYGLIDGTYLTRQMDKSRLRFEMEVRPLPKYVYGNPIHDIVHGTPPPLPPASRHMPLWFDIHGCLMQDWWYRSIAAVMGCLVIRPGVSIESITFMIKPGLMKWEIELLLEEWLLKVGLVEKSGTPDRPCWSVKEWWWMALGVETVSPGPVL</sequence>
<evidence type="ECO:0000256" key="3">
    <source>
        <dbReference type="ARBA" id="ARBA00023125"/>
    </source>
</evidence>
<dbReference type="GO" id="GO:0000127">
    <property type="term" value="C:transcription factor TFIIIC complex"/>
    <property type="evidence" value="ECO:0007669"/>
    <property type="project" value="InterPro"/>
</dbReference>
<evidence type="ECO:0000256" key="6">
    <source>
        <dbReference type="SAM" id="MobiDB-lite"/>
    </source>
</evidence>
<dbReference type="InterPro" id="IPR044210">
    <property type="entry name" value="Tfc3-like"/>
</dbReference>
<feature type="compositionally biased region" description="Polar residues" evidence="6">
    <location>
        <begin position="787"/>
        <end position="805"/>
    </location>
</feature>
<feature type="compositionally biased region" description="Polar residues" evidence="6">
    <location>
        <begin position="727"/>
        <end position="738"/>
    </location>
</feature>
<reference evidence="9 10" key="1">
    <citation type="journal article" date="2023" name="IMA Fungus">
        <title>Comparative genomic study of the Penicillium genus elucidates a diverse pangenome and 15 lateral gene transfer events.</title>
        <authorList>
            <person name="Petersen C."/>
            <person name="Sorensen T."/>
            <person name="Nielsen M.R."/>
            <person name="Sondergaard T.E."/>
            <person name="Sorensen J.L."/>
            <person name="Fitzpatrick D.A."/>
            <person name="Frisvad J.C."/>
            <person name="Nielsen K.L."/>
        </authorList>
    </citation>
    <scope>NUCLEOTIDE SEQUENCE [LARGE SCALE GENOMIC DNA]</scope>
    <source>
        <strain evidence="9 10">IBT 35679</strain>
    </source>
</reference>
<keyword evidence="5" id="KW-0539">Nucleus</keyword>
<evidence type="ECO:0000259" key="8">
    <source>
        <dbReference type="Pfam" id="PF20222"/>
    </source>
</evidence>
<evidence type="ECO:0008006" key="11">
    <source>
        <dbReference type="Google" id="ProtNLM"/>
    </source>
</evidence>
<organism evidence="9 10">
    <name type="scientific">Penicillium frequentans</name>
    <dbReference type="NCBI Taxonomy" id="3151616"/>
    <lineage>
        <taxon>Eukaryota</taxon>
        <taxon>Fungi</taxon>
        <taxon>Dikarya</taxon>
        <taxon>Ascomycota</taxon>
        <taxon>Pezizomycotina</taxon>
        <taxon>Eurotiomycetes</taxon>
        <taxon>Eurotiomycetidae</taxon>
        <taxon>Eurotiales</taxon>
        <taxon>Aspergillaceae</taxon>
        <taxon>Penicillium</taxon>
    </lineage>
</organism>
<evidence type="ECO:0000259" key="7">
    <source>
        <dbReference type="Pfam" id="PF04182"/>
    </source>
</evidence>
<dbReference type="Pfam" id="PF20222">
    <property type="entry name" value="DUF6581"/>
    <property type="match status" value="1"/>
</dbReference>
<evidence type="ECO:0000313" key="10">
    <source>
        <dbReference type="Proteomes" id="UP001220324"/>
    </source>
</evidence>
<keyword evidence="2" id="KW-0597">Phosphoprotein</keyword>
<evidence type="ECO:0000313" key="9">
    <source>
        <dbReference type="EMBL" id="KAJ5525151.1"/>
    </source>
</evidence>
<evidence type="ECO:0000256" key="4">
    <source>
        <dbReference type="ARBA" id="ARBA00023163"/>
    </source>
</evidence>
<evidence type="ECO:0000256" key="2">
    <source>
        <dbReference type="ARBA" id="ARBA00022553"/>
    </source>
</evidence>
<dbReference type="GO" id="GO:0003677">
    <property type="term" value="F:DNA binding"/>
    <property type="evidence" value="ECO:0007669"/>
    <property type="project" value="UniProtKB-KW"/>
</dbReference>
<accession>A0AAD6CKX7</accession>
<dbReference type="InterPro" id="IPR035625">
    <property type="entry name" value="Tfc3-like_eWH"/>
</dbReference>
<feature type="compositionally biased region" description="Polar residues" evidence="6">
    <location>
        <begin position="812"/>
        <end position="842"/>
    </location>
</feature>
<keyword evidence="10" id="KW-1185">Reference proteome</keyword>
<evidence type="ECO:0000256" key="5">
    <source>
        <dbReference type="ARBA" id="ARBA00023242"/>
    </source>
</evidence>
<feature type="compositionally biased region" description="Basic residues" evidence="6">
    <location>
        <begin position="568"/>
        <end position="583"/>
    </location>
</feature>
<feature type="region of interest" description="Disordered" evidence="6">
    <location>
        <begin position="548"/>
        <end position="613"/>
    </location>
</feature>
<dbReference type="GO" id="GO:0005634">
    <property type="term" value="C:nucleus"/>
    <property type="evidence" value="ECO:0007669"/>
    <property type="project" value="UniProtKB-SubCell"/>
</dbReference>
<evidence type="ECO:0000256" key="1">
    <source>
        <dbReference type="ARBA" id="ARBA00004123"/>
    </source>
</evidence>
<feature type="region of interest" description="Disordered" evidence="6">
    <location>
        <begin position="93"/>
        <end position="112"/>
    </location>
</feature>
<keyword evidence="3" id="KW-0238">DNA-binding</keyword>
<keyword evidence="4" id="KW-0804">Transcription</keyword>
<feature type="region of interest" description="Disordered" evidence="6">
    <location>
        <begin position="702"/>
        <end position="862"/>
    </location>
</feature>
<feature type="region of interest" description="Disordered" evidence="6">
    <location>
        <begin position="994"/>
        <end position="1021"/>
    </location>
</feature>
<comment type="subcellular location">
    <subcellularLocation>
        <location evidence="1">Nucleus</location>
    </subcellularLocation>
</comment>
<feature type="compositionally biased region" description="Polar residues" evidence="6">
    <location>
        <begin position="996"/>
        <end position="1012"/>
    </location>
</feature>
<name>A0AAD6CKX7_9EURO</name>
<feature type="domain" description="Transcription factor tau subunit sfc3/Tfc3 C-terminal" evidence="8">
    <location>
        <begin position="1339"/>
        <end position="1747"/>
    </location>
</feature>
<dbReference type="InterPro" id="IPR036390">
    <property type="entry name" value="WH_DNA-bd_sf"/>
</dbReference>
<gene>
    <name evidence="9" type="ORF">N7494_011801</name>
</gene>
<protein>
    <recommendedName>
        <fullName evidence="11">B-block binding subunit of TFIIIC domain-containing protein</fullName>
    </recommendedName>
</protein>
<dbReference type="GO" id="GO:0042791">
    <property type="term" value="P:5S class rRNA transcription by RNA polymerase III"/>
    <property type="evidence" value="ECO:0007669"/>
    <property type="project" value="TreeGrafter"/>
</dbReference>
<feature type="region of interest" description="Disordered" evidence="6">
    <location>
        <begin position="1309"/>
        <end position="1335"/>
    </location>
</feature>
<dbReference type="InterPro" id="IPR007309">
    <property type="entry name" value="TFIIIC_Bblock-bd"/>
</dbReference>
<dbReference type="GO" id="GO:0006384">
    <property type="term" value="P:transcription initiation at RNA polymerase III promoter"/>
    <property type="evidence" value="ECO:0007669"/>
    <property type="project" value="InterPro"/>
</dbReference>
<dbReference type="Proteomes" id="UP001220324">
    <property type="component" value="Unassembled WGS sequence"/>
</dbReference>
<proteinExistence type="predicted"/>
<comment type="caution">
    <text evidence="9">The sequence shown here is derived from an EMBL/GenBank/DDBJ whole genome shotgun (WGS) entry which is preliminary data.</text>
</comment>
<dbReference type="InterPro" id="IPR046488">
    <property type="entry name" value="Sfc3/Tfc3_C"/>
</dbReference>